<evidence type="ECO:0000313" key="3">
    <source>
        <dbReference type="Proteomes" id="UP000292235"/>
    </source>
</evidence>
<evidence type="ECO:0008006" key="4">
    <source>
        <dbReference type="Google" id="ProtNLM"/>
    </source>
</evidence>
<feature type="compositionally biased region" description="Gly residues" evidence="1">
    <location>
        <begin position="79"/>
        <end position="89"/>
    </location>
</feature>
<keyword evidence="3" id="KW-1185">Reference proteome</keyword>
<protein>
    <recommendedName>
        <fullName evidence="4">Helix-turn-helix domain-containing protein</fullName>
    </recommendedName>
</protein>
<organism evidence="2 3">
    <name type="scientific">Streptomonospora litoralis</name>
    <dbReference type="NCBI Taxonomy" id="2498135"/>
    <lineage>
        <taxon>Bacteria</taxon>
        <taxon>Bacillati</taxon>
        <taxon>Actinomycetota</taxon>
        <taxon>Actinomycetes</taxon>
        <taxon>Streptosporangiales</taxon>
        <taxon>Nocardiopsidaceae</taxon>
        <taxon>Streptomonospora</taxon>
    </lineage>
</organism>
<evidence type="ECO:0000256" key="1">
    <source>
        <dbReference type="SAM" id="MobiDB-lite"/>
    </source>
</evidence>
<gene>
    <name evidence="2" type="ORF">EKD16_18620</name>
</gene>
<dbReference type="KEGG" id="strr:EKD16_18620"/>
<feature type="region of interest" description="Disordered" evidence="1">
    <location>
        <begin position="75"/>
        <end position="97"/>
    </location>
</feature>
<name>A0A4P6Q454_9ACTN</name>
<sequence>MGNTGDGPGRSMTAEEVARLPVVLDPVTAGRLLGIGRTSTYRLLETRAFPAPAFRAGKRWRIPTSGVCALLGLAYPPTGGTGTGGGGGRPSDSDQER</sequence>
<evidence type="ECO:0000313" key="2">
    <source>
        <dbReference type="EMBL" id="QBI55488.1"/>
    </source>
</evidence>
<dbReference type="Proteomes" id="UP000292235">
    <property type="component" value="Chromosome"/>
</dbReference>
<accession>A0A4P6Q454</accession>
<dbReference type="RefSeq" id="WP_207391344.1">
    <property type="nucleotide sequence ID" value="NZ_CP036455.1"/>
</dbReference>
<reference evidence="2 3" key="1">
    <citation type="submission" date="2019-02" db="EMBL/GenBank/DDBJ databases">
        <authorList>
            <person name="Khodamoradi S."/>
            <person name="Hahnke R.L."/>
            <person name="Kaempfer P."/>
            <person name="Schumann P."/>
            <person name="Rohde M."/>
            <person name="Steinert M."/>
            <person name="Luzhetskyy A."/>
            <person name="Wink J."/>
            <person name="Ruckert C."/>
        </authorList>
    </citation>
    <scope>NUCLEOTIDE SEQUENCE [LARGE SCALE GENOMIC DNA]</scope>
    <source>
        <strain evidence="2 3">M2</strain>
    </source>
</reference>
<proteinExistence type="predicted"/>
<dbReference type="AlphaFoldDB" id="A0A4P6Q454"/>
<dbReference type="EMBL" id="CP036455">
    <property type="protein sequence ID" value="QBI55488.1"/>
    <property type="molecule type" value="Genomic_DNA"/>
</dbReference>